<keyword evidence="1" id="KW-0812">Transmembrane</keyword>
<feature type="transmembrane region" description="Helical" evidence="1">
    <location>
        <begin position="107"/>
        <end position="130"/>
    </location>
</feature>
<name>A0A1G6J2N4_9PSEU</name>
<dbReference type="OrthoDB" id="7618855at2"/>
<organism evidence="2 3">
    <name type="scientific">Actinokineospora iranica</name>
    <dbReference type="NCBI Taxonomy" id="1271860"/>
    <lineage>
        <taxon>Bacteria</taxon>
        <taxon>Bacillati</taxon>
        <taxon>Actinomycetota</taxon>
        <taxon>Actinomycetes</taxon>
        <taxon>Pseudonocardiales</taxon>
        <taxon>Pseudonocardiaceae</taxon>
        <taxon>Actinokineospora</taxon>
    </lineage>
</organism>
<dbReference type="EMBL" id="FMZZ01000001">
    <property type="protein sequence ID" value="SDC13058.1"/>
    <property type="molecule type" value="Genomic_DNA"/>
</dbReference>
<feature type="transmembrane region" description="Helical" evidence="1">
    <location>
        <begin position="67"/>
        <end position="95"/>
    </location>
</feature>
<dbReference type="Pfam" id="PF09933">
    <property type="entry name" value="DUF2165"/>
    <property type="match status" value="1"/>
</dbReference>
<dbReference type="STRING" id="1271860.SAMN05216174_101211"/>
<evidence type="ECO:0000313" key="2">
    <source>
        <dbReference type="EMBL" id="SDC13058.1"/>
    </source>
</evidence>
<feature type="transmembrane region" description="Helical" evidence="1">
    <location>
        <begin position="142"/>
        <end position="159"/>
    </location>
</feature>
<feature type="transmembrane region" description="Helical" evidence="1">
    <location>
        <begin position="12"/>
        <end position="30"/>
    </location>
</feature>
<proteinExistence type="predicted"/>
<keyword evidence="1" id="KW-0472">Membrane</keyword>
<keyword evidence="1" id="KW-1133">Transmembrane helix</keyword>
<keyword evidence="3" id="KW-1185">Reference proteome</keyword>
<sequence>MRVISRLGGLRTAVTLMTLLTAIYLLLVAVNNTTDYPTNEAFVIHVLAMDTTFGSPNTMWRAITAPWAATAAYIGIIVWEALTALVLATATVQFFRRQDTVARQWATAGWVMMLALFGLGFIVIGGEWFLMWQSQQWNGLQAALQNVIIASVGLVLAHLPRQTR</sequence>
<evidence type="ECO:0000313" key="3">
    <source>
        <dbReference type="Proteomes" id="UP000199501"/>
    </source>
</evidence>
<dbReference type="Proteomes" id="UP000199501">
    <property type="component" value="Unassembled WGS sequence"/>
</dbReference>
<dbReference type="RefSeq" id="WP_091447162.1">
    <property type="nucleotide sequence ID" value="NZ_FMZZ01000001.1"/>
</dbReference>
<dbReference type="AlphaFoldDB" id="A0A1G6J2N4"/>
<gene>
    <name evidence="2" type="ORF">SAMN05216174_101211</name>
</gene>
<evidence type="ECO:0000256" key="1">
    <source>
        <dbReference type="SAM" id="Phobius"/>
    </source>
</evidence>
<reference evidence="3" key="1">
    <citation type="submission" date="2016-10" db="EMBL/GenBank/DDBJ databases">
        <authorList>
            <person name="Varghese N."/>
            <person name="Submissions S."/>
        </authorList>
    </citation>
    <scope>NUCLEOTIDE SEQUENCE [LARGE SCALE GENOMIC DNA]</scope>
    <source>
        <strain evidence="3">IBRC-M 10403</strain>
    </source>
</reference>
<dbReference type="InterPro" id="IPR018681">
    <property type="entry name" value="DUF2165_transmembrane"/>
</dbReference>
<protein>
    <submittedName>
        <fullName evidence="2">Predicted small integral membrane protein</fullName>
    </submittedName>
</protein>
<accession>A0A1G6J2N4</accession>